<keyword evidence="4 7" id="KW-1133">Transmembrane helix</keyword>
<comment type="caution">
    <text evidence="9">The sequence shown here is derived from an EMBL/GenBank/DDBJ whole genome shotgun (WGS) entry which is preliminary data.</text>
</comment>
<feature type="transmembrane region" description="Helical" evidence="7">
    <location>
        <begin position="152"/>
        <end position="173"/>
    </location>
</feature>
<evidence type="ECO:0000256" key="4">
    <source>
        <dbReference type="ARBA" id="ARBA00022989"/>
    </source>
</evidence>
<evidence type="ECO:0000256" key="1">
    <source>
        <dbReference type="ARBA" id="ARBA00004651"/>
    </source>
</evidence>
<dbReference type="EMBL" id="BAABDE010000007">
    <property type="protein sequence ID" value="GAA3784172.1"/>
    <property type="molecule type" value="Genomic_DNA"/>
</dbReference>
<dbReference type="Proteomes" id="UP001501009">
    <property type="component" value="Unassembled WGS sequence"/>
</dbReference>
<keyword evidence="10" id="KW-1185">Reference proteome</keyword>
<keyword evidence="5 7" id="KW-0472">Membrane</keyword>
<organism evidence="9 10">
    <name type="scientific">Streptomyces coacervatus</name>
    <dbReference type="NCBI Taxonomy" id="647381"/>
    <lineage>
        <taxon>Bacteria</taxon>
        <taxon>Bacillati</taxon>
        <taxon>Actinomycetota</taxon>
        <taxon>Actinomycetes</taxon>
        <taxon>Kitasatosporales</taxon>
        <taxon>Streptomycetaceae</taxon>
        <taxon>Streptomyces</taxon>
    </lineage>
</organism>
<dbReference type="PANTHER" id="PTHR36115">
    <property type="entry name" value="PROLINE-RICH ANTIGEN HOMOLOG-RELATED"/>
    <property type="match status" value="1"/>
</dbReference>
<sequence>MTGEDDRFAVPRESDRFAVPRTSDGVVEPREGNQVIEPRERDRGVDPPEGNQAVEPRKDDQGIEPPEGNQAVKPRKDDQAVEPPERNRGVQPPEGDQEQAPEVDAAGIVSRCLAGLVDALVVAGIGVALQLAFGGLRLLVTGPPMRMPDLSAWLTGVLGWAIAVLYLAVSWASTGGTVGDWLLGLQVTGRAGRLLGVPRALLRSVLCVAFPVGLFWIPFSRRHASVQDVVTASWVRYHRF</sequence>
<feature type="transmembrane region" description="Helical" evidence="7">
    <location>
        <begin position="119"/>
        <end position="140"/>
    </location>
</feature>
<dbReference type="InterPro" id="IPR051791">
    <property type="entry name" value="Pra-immunoreactive"/>
</dbReference>
<feature type="domain" description="RDD" evidence="8">
    <location>
        <begin position="106"/>
        <end position="229"/>
    </location>
</feature>
<evidence type="ECO:0000256" key="3">
    <source>
        <dbReference type="ARBA" id="ARBA00022692"/>
    </source>
</evidence>
<evidence type="ECO:0000256" key="6">
    <source>
        <dbReference type="SAM" id="MobiDB-lite"/>
    </source>
</evidence>
<evidence type="ECO:0000256" key="7">
    <source>
        <dbReference type="SAM" id="Phobius"/>
    </source>
</evidence>
<evidence type="ECO:0000256" key="5">
    <source>
        <dbReference type="ARBA" id="ARBA00023136"/>
    </source>
</evidence>
<evidence type="ECO:0000313" key="10">
    <source>
        <dbReference type="Proteomes" id="UP001501009"/>
    </source>
</evidence>
<evidence type="ECO:0000256" key="2">
    <source>
        <dbReference type="ARBA" id="ARBA00022475"/>
    </source>
</evidence>
<reference evidence="10" key="1">
    <citation type="journal article" date="2019" name="Int. J. Syst. Evol. Microbiol.">
        <title>The Global Catalogue of Microorganisms (GCM) 10K type strain sequencing project: providing services to taxonomists for standard genome sequencing and annotation.</title>
        <authorList>
            <consortium name="The Broad Institute Genomics Platform"/>
            <consortium name="The Broad Institute Genome Sequencing Center for Infectious Disease"/>
            <person name="Wu L."/>
            <person name="Ma J."/>
        </authorList>
    </citation>
    <scope>NUCLEOTIDE SEQUENCE [LARGE SCALE GENOMIC DNA]</scope>
    <source>
        <strain evidence="10">JCM 17138</strain>
    </source>
</reference>
<feature type="compositionally biased region" description="Basic and acidic residues" evidence="6">
    <location>
        <begin position="1"/>
        <end position="18"/>
    </location>
</feature>
<feature type="compositionally biased region" description="Basic and acidic residues" evidence="6">
    <location>
        <begin position="74"/>
        <end position="88"/>
    </location>
</feature>
<evidence type="ECO:0000259" key="8">
    <source>
        <dbReference type="Pfam" id="PF06271"/>
    </source>
</evidence>
<feature type="transmembrane region" description="Helical" evidence="7">
    <location>
        <begin position="200"/>
        <end position="219"/>
    </location>
</feature>
<dbReference type="Pfam" id="PF06271">
    <property type="entry name" value="RDD"/>
    <property type="match status" value="1"/>
</dbReference>
<protein>
    <recommendedName>
        <fullName evidence="8">RDD domain-containing protein</fullName>
    </recommendedName>
</protein>
<dbReference type="InterPro" id="IPR010432">
    <property type="entry name" value="RDD"/>
</dbReference>
<name>A0ABP7H7F6_9ACTN</name>
<evidence type="ECO:0000313" key="9">
    <source>
        <dbReference type="EMBL" id="GAA3784172.1"/>
    </source>
</evidence>
<dbReference type="PANTHER" id="PTHR36115:SF6">
    <property type="entry name" value="PROLINE-RICH ANTIGEN HOMOLOG"/>
    <property type="match status" value="1"/>
</dbReference>
<dbReference type="RefSeq" id="WP_275779299.1">
    <property type="nucleotide sequence ID" value="NZ_BAABDE010000007.1"/>
</dbReference>
<keyword evidence="2" id="KW-1003">Cell membrane</keyword>
<gene>
    <name evidence="9" type="ORF">GCM10022403_018580</name>
</gene>
<feature type="region of interest" description="Disordered" evidence="6">
    <location>
        <begin position="1"/>
        <end position="102"/>
    </location>
</feature>
<feature type="compositionally biased region" description="Basic and acidic residues" evidence="6">
    <location>
        <begin position="27"/>
        <end position="46"/>
    </location>
</feature>
<comment type="subcellular location">
    <subcellularLocation>
        <location evidence="1">Cell membrane</location>
        <topology evidence="1">Multi-pass membrane protein</topology>
    </subcellularLocation>
</comment>
<keyword evidence="3 7" id="KW-0812">Transmembrane</keyword>
<accession>A0ABP7H7F6</accession>
<proteinExistence type="predicted"/>